<dbReference type="CDD" id="cd18038">
    <property type="entry name" value="DEXXQc_Helz-like"/>
    <property type="match status" value="1"/>
</dbReference>
<evidence type="ECO:0000256" key="10">
    <source>
        <dbReference type="ARBA" id="ARBA00047984"/>
    </source>
</evidence>
<feature type="domain" description="DNA2/NAM7 helicase-like C-terminal" evidence="13">
    <location>
        <begin position="697"/>
        <end position="885"/>
    </location>
</feature>
<evidence type="ECO:0000256" key="6">
    <source>
        <dbReference type="ARBA" id="ARBA00022801"/>
    </source>
</evidence>
<sequence length="960" mass="107702">MLFCHICSIRLTGPIDQQAHNAGRRHKANVAARQASQNRPSGSNTTRPIVNPQHSAARESARPATDISPRPQGLNATDSRQPHSASYARRGRGATRRPFGPRGGSVPRSASTRPPPPPSEPGTQPVGTRPPARPKKPAHNKTYHVDFKVLRNTEHTTTWGSFDLIVPKHDGRPQVEIVPIKLSRRASVAGFSLGDINLLPSKKGYKIFFGFNPSRVGRGVHIVQAQIEYPIVGGSTVTRNLQLKAIVGSPEDHDSLQAAKPYEPIEREQIMDDWQRGPMLRNKPVQPTLDFGRLPFYDVPNDYWTRVQGFVDDNFYAKVHLQSHLPAQFETKTYANHWKNLLWHEEIAVCNKLKQYDMENVPIPRLPTGKHSLEVPGLEENRPSVIVSDLIAIRKPGQRRPVYGGYVTDLQKSSVILQLHDDFSSITGERWDARFTVNRLVFRRMHDAVAKACSDFDRILFPKSSHQKPRGTPPRMSIAHRINTNSRQHLAVERIASMAPGDIPFVIFGPPGTGKTTVVVEAIHQVLTTQSEARLLVCAPSNSAADLLAIRLSTMYTPRQLLRLSAPSRSYDSLPITLRKYSSLDGRTFTSPPKEDMIKFRIVVSSCYYASVPRALGIEKHFTHIFVDEAGHASEPEIMISILQNVSRETNVILSGDPKQLGPIIQSRPCIELGMANSFLDRLTKLPVYQETSGAGGSNIIKLVQNYRSHSAILNFPNKVFYDGELEVCADPVITTIKRLDRARWLPRPGFPVVFHSVCGENQREGSSPSYFNIEEATLVRHYVKALLDGNEHGLNAKDIGIIAPYRQQCVKIRRLLNDYGYGGIDVKVTEDWQGQEKRVIIISTVRSDPELPEDDKLRFLGFVSNEKRTNVALTRAQALLIVIGFGPVLQLDPFWYGFIQYVHNSGGCTGDELFFTEKFNNQAFDEMRKANKDYMNQFDDRLWSALQSASAGWNPQTRH</sequence>
<feature type="compositionally biased region" description="Polar residues" evidence="11">
    <location>
        <begin position="74"/>
        <end position="84"/>
    </location>
</feature>
<dbReference type="Proteomes" id="UP000383932">
    <property type="component" value="Unassembled WGS sequence"/>
</dbReference>
<dbReference type="GO" id="GO:0005524">
    <property type="term" value="F:ATP binding"/>
    <property type="evidence" value="ECO:0007669"/>
    <property type="project" value="UniProtKB-KW"/>
</dbReference>
<feature type="domain" description="Helicase MOV-10-like beta-barrel" evidence="14">
    <location>
        <begin position="356"/>
        <end position="425"/>
    </location>
</feature>
<dbReference type="EC" id="3.6.4.13" evidence="3"/>
<protein>
    <recommendedName>
        <fullName evidence="3">RNA helicase</fullName>
        <ecNumber evidence="3">3.6.4.13</ecNumber>
    </recommendedName>
</protein>
<evidence type="ECO:0000259" key="13">
    <source>
        <dbReference type="Pfam" id="PF13087"/>
    </source>
</evidence>
<dbReference type="GO" id="GO:0003723">
    <property type="term" value="F:RNA binding"/>
    <property type="evidence" value="ECO:0007669"/>
    <property type="project" value="InterPro"/>
</dbReference>
<evidence type="ECO:0000259" key="14">
    <source>
        <dbReference type="Pfam" id="PF21634"/>
    </source>
</evidence>
<keyword evidence="8" id="KW-0067">ATP-binding</keyword>
<comment type="similarity">
    <text evidence="2">Belongs to the DNA2/NAM7 helicase family. SDE3 subfamily.</text>
</comment>
<name>A0A5N5QF21_9AGAM</name>
<dbReference type="AlphaFoldDB" id="A0A5N5QF21"/>
<organism evidence="15 16">
    <name type="scientific">Ceratobasidium theobromae</name>
    <dbReference type="NCBI Taxonomy" id="1582974"/>
    <lineage>
        <taxon>Eukaryota</taxon>
        <taxon>Fungi</taxon>
        <taxon>Dikarya</taxon>
        <taxon>Basidiomycota</taxon>
        <taxon>Agaricomycotina</taxon>
        <taxon>Agaricomycetes</taxon>
        <taxon>Cantharellales</taxon>
        <taxon>Ceratobasidiaceae</taxon>
        <taxon>Ceratobasidium</taxon>
    </lineage>
</organism>
<keyword evidence="5" id="KW-0547">Nucleotide-binding</keyword>
<dbReference type="PANTHER" id="PTHR45418:SF1">
    <property type="entry name" value="CANCER_TESTIS ANTIGEN 55"/>
    <property type="match status" value="1"/>
</dbReference>
<dbReference type="GO" id="GO:0031047">
    <property type="term" value="P:regulatory ncRNA-mediated gene silencing"/>
    <property type="evidence" value="ECO:0007669"/>
    <property type="project" value="UniProtKB-KW"/>
</dbReference>
<feature type="region of interest" description="Disordered" evidence="11">
    <location>
        <begin position="18"/>
        <end position="143"/>
    </location>
</feature>
<dbReference type="SUPFAM" id="SSF57667">
    <property type="entry name" value="beta-beta-alpha zinc fingers"/>
    <property type="match status" value="1"/>
</dbReference>
<accession>A0A5N5QF21</accession>
<reference evidence="15 16" key="1">
    <citation type="journal article" date="2019" name="Fungal Biol. Biotechnol.">
        <title>Draft genome sequence of fastidious pathogen Ceratobasidium theobromae, which causes vascular-streak dieback in Theobroma cacao.</title>
        <authorList>
            <person name="Ali S.S."/>
            <person name="Asman A."/>
            <person name="Shao J."/>
            <person name="Firmansyah A.P."/>
            <person name="Susilo A.W."/>
            <person name="Rosmana A."/>
            <person name="McMahon P."/>
            <person name="Junaid M."/>
            <person name="Guest D."/>
            <person name="Kheng T.Y."/>
            <person name="Meinhardt L.W."/>
            <person name="Bailey B.A."/>
        </authorList>
    </citation>
    <scope>NUCLEOTIDE SEQUENCE [LARGE SCALE GENOMIC DNA]</scope>
    <source>
        <strain evidence="15 16">CT2</strain>
    </source>
</reference>
<dbReference type="SUPFAM" id="SSF52540">
    <property type="entry name" value="P-loop containing nucleoside triphosphate hydrolases"/>
    <property type="match status" value="1"/>
</dbReference>
<feature type="compositionally biased region" description="Basic residues" evidence="11">
    <location>
        <begin position="132"/>
        <end position="142"/>
    </location>
</feature>
<dbReference type="OrthoDB" id="6513042at2759"/>
<dbReference type="Pfam" id="PF13086">
    <property type="entry name" value="AAA_11"/>
    <property type="match status" value="2"/>
</dbReference>
<dbReference type="InterPro" id="IPR047187">
    <property type="entry name" value="SF1_C_Upf1"/>
</dbReference>
<dbReference type="GO" id="GO:0032574">
    <property type="term" value="F:5'-3' RNA helicase activity"/>
    <property type="evidence" value="ECO:0007669"/>
    <property type="project" value="InterPro"/>
</dbReference>
<dbReference type="InterPro" id="IPR036236">
    <property type="entry name" value="Znf_C2H2_sf"/>
</dbReference>
<evidence type="ECO:0000256" key="2">
    <source>
        <dbReference type="ARBA" id="ARBA00005601"/>
    </source>
</evidence>
<feature type="domain" description="DNA2/NAM7 helicase helicase" evidence="12">
    <location>
        <begin position="600"/>
        <end position="668"/>
    </location>
</feature>
<dbReference type="InterPro" id="IPR027417">
    <property type="entry name" value="P-loop_NTPase"/>
</dbReference>
<dbReference type="Gene3D" id="3.40.50.300">
    <property type="entry name" value="P-loop containing nucleotide triphosphate hydrolases"/>
    <property type="match status" value="2"/>
</dbReference>
<evidence type="ECO:0000256" key="11">
    <source>
        <dbReference type="SAM" id="MobiDB-lite"/>
    </source>
</evidence>
<keyword evidence="9" id="KW-0943">RNA-mediated gene silencing</keyword>
<evidence type="ECO:0000256" key="8">
    <source>
        <dbReference type="ARBA" id="ARBA00022840"/>
    </source>
</evidence>
<dbReference type="PANTHER" id="PTHR45418">
    <property type="entry name" value="CANCER/TESTIS ANTIGEN 55"/>
    <property type="match status" value="1"/>
</dbReference>
<feature type="compositionally biased region" description="Polar residues" evidence="11">
    <location>
        <begin position="34"/>
        <end position="54"/>
    </location>
</feature>
<dbReference type="Gene3D" id="3.30.160.60">
    <property type="entry name" value="Classic Zinc Finger"/>
    <property type="match status" value="1"/>
</dbReference>
<evidence type="ECO:0000256" key="1">
    <source>
        <dbReference type="ARBA" id="ARBA00004496"/>
    </source>
</evidence>
<evidence type="ECO:0000256" key="7">
    <source>
        <dbReference type="ARBA" id="ARBA00022806"/>
    </source>
</evidence>
<dbReference type="GO" id="GO:0016787">
    <property type="term" value="F:hydrolase activity"/>
    <property type="evidence" value="ECO:0007669"/>
    <property type="project" value="UniProtKB-KW"/>
</dbReference>
<dbReference type="InterPro" id="IPR041679">
    <property type="entry name" value="DNA2/NAM7-like_C"/>
</dbReference>
<evidence type="ECO:0000313" key="15">
    <source>
        <dbReference type="EMBL" id="KAB5590352.1"/>
    </source>
</evidence>
<evidence type="ECO:0000256" key="3">
    <source>
        <dbReference type="ARBA" id="ARBA00012552"/>
    </source>
</evidence>
<proteinExistence type="inferred from homology"/>
<comment type="caution">
    <text evidence="15">The sequence shown here is derived from an EMBL/GenBank/DDBJ whole genome shotgun (WGS) entry which is preliminary data.</text>
</comment>
<keyword evidence="4" id="KW-0963">Cytoplasm</keyword>
<dbReference type="CDD" id="cd18808">
    <property type="entry name" value="SF1_C_Upf1"/>
    <property type="match status" value="1"/>
</dbReference>
<comment type="subcellular location">
    <subcellularLocation>
        <location evidence="1">Cytoplasm</location>
    </subcellularLocation>
</comment>
<evidence type="ECO:0000313" key="16">
    <source>
        <dbReference type="Proteomes" id="UP000383932"/>
    </source>
</evidence>
<dbReference type="InterPro" id="IPR026122">
    <property type="entry name" value="MOV-10/SDE3_DEXXQ/H-box"/>
</dbReference>
<feature type="domain" description="DNA2/NAM7 helicase helicase" evidence="12">
    <location>
        <begin position="484"/>
        <end position="556"/>
    </location>
</feature>
<dbReference type="GO" id="GO:0005737">
    <property type="term" value="C:cytoplasm"/>
    <property type="evidence" value="ECO:0007669"/>
    <property type="project" value="UniProtKB-SubCell"/>
</dbReference>
<dbReference type="InterPro" id="IPR049080">
    <property type="entry name" value="MOV-10-like_beta-barrel"/>
</dbReference>
<gene>
    <name evidence="15" type="ORF">CTheo_6211</name>
</gene>
<dbReference type="Pfam" id="PF21634">
    <property type="entry name" value="MOV-10_beta-barrel"/>
    <property type="match status" value="1"/>
</dbReference>
<evidence type="ECO:0000256" key="5">
    <source>
        <dbReference type="ARBA" id="ARBA00022741"/>
    </source>
</evidence>
<evidence type="ECO:0000256" key="4">
    <source>
        <dbReference type="ARBA" id="ARBA00022490"/>
    </source>
</evidence>
<evidence type="ECO:0000259" key="12">
    <source>
        <dbReference type="Pfam" id="PF13086"/>
    </source>
</evidence>
<comment type="catalytic activity">
    <reaction evidence="10">
        <text>ATP + H2O = ADP + phosphate + H(+)</text>
        <dbReference type="Rhea" id="RHEA:13065"/>
        <dbReference type="ChEBI" id="CHEBI:15377"/>
        <dbReference type="ChEBI" id="CHEBI:15378"/>
        <dbReference type="ChEBI" id="CHEBI:30616"/>
        <dbReference type="ChEBI" id="CHEBI:43474"/>
        <dbReference type="ChEBI" id="CHEBI:456216"/>
        <dbReference type="EC" id="3.6.4.13"/>
    </reaction>
</comment>
<keyword evidence="16" id="KW-1185">Reference proteome</keyword>
<keyword evidence="7" id="KW-0347">Helicase</keyword>
<keyword evidence="6" id="KW-0378">Hydrolase</keyword>
<dbReference type="InterPro" id="IPR041677">
    <property type="entry name" value="DNA2/NAM7_AAA_11"/>
</dbReference>
<evidence type="ECO:0000256" key="9">
    <source>
        <dbReference type="ARBA" id="ARBA00023158"/>
    </source>
</evidence>
<dbReference type="Pfam" id="PF13087">
    <property type="entry name" value="AAA_12"/>
    <property type="match status" value="1"/>
</dbReference>
<dbReference type="EMBL" id="SSOP01000176">
    <property type="protein sequence ID" value="KAB5590352.1"/>
    <property type="molecule type" value="Genomic_DNA"/>
</dbReference>